<dbReference type="Proteomes" id="UP000326757">
    <property type="component" value="Unassembled WGS sequence"/>
</dbReference>
<protein>
    <submittedName>
        <fullName evidence="1">Uncharacterized protein</fullName>
    </submittedName>
</protein>
<gene>
    <name evidence="1" type="ORF">EYC80_005954</name>
</gene>
<accession>A0A5N6KFM2</accession>
<name>A0A5N6KFM2_MONLA</name>
<dbReference type="AlphaFoldDB" id="A0A5N6KFM2"/>
<evidence type="ECO:0000313" key="2">
    <source>
        <dbReference type="Proteomes" id="UP000326757"/>
    </source>
</evidence>
<organism evidence="1 2">
    <name type="scientific">Monilinia laxa</name>
    <name type="common">Brown rot fungus</name>
    <name type="synonym">Sclerotinia laxa</name>
    <dbReference type="NCBI Taxonomy" id="61186"/>
    <lineage>
        <taxon>Eukaryota</taxon>
        <taxon>Fungi</taxon>
        <taxon>Dikarya</taxon>
        <taxon>Ascomycota</taxon>
        <taxon>Pezizomycotina</taxon>
        <taxon>Leotiomycetes</taxon>
        <taxon>Helotiales</taxon>
        <taxon>Sclerotiniaceae</taxon>
        <taxon>Monilinia</taxon>
    </lineage>
</organism>
<keyword evidence="2" id="KW-1185">Reference proteome</keyword>
<comment type="caution">
    <text evidence="1">The sequence shown here is derived from an EMBL/GenBank/DDBJ whole genome shotgun (WGS) entry which is preliminary data.</text>
</comment>
<dbReference type="EMBL" id="VIGI01000003">
    <property type="protein sequence ID" value="KAB8302570.1"/>
    <property type="molecule type" value="Genomic_DNA"/>
</dbReference>
<reference evidence="1 2" key="1">
    <citation type="submission" date="2019-06" db="EMBL/GenBank/DDBJ databases">
        <title>Genome Sequence of the Brown Rot Fungal Pathogen Monilinia laxa.</title>
        <authorList>
            <person name="De Miccolis Angelini R.M."/>
            <person name="Landi L."/>
            <person name="Abate D."/>
            <person name="Pollastro S."/>
            <person name="Romanazzi G."/>
            <person name="Faretra F."/>
        </authorList>
    </citation>
    <scope>NUCLEOTIDE SEQUENCE [LARGE SCALE GENOMIC DNA]</scope>
    <source>
        <strain evidence="1 2">Mlax316</strain>
    </source>
</reference>
<evidence type="ECO:0000313" key="1">
    <source>
        <dbReference type="EMBL" id="KAB8302570.1"/>
    </source>
</evidence>
<proteinExistence type="predicted"/>
<sequence>MRNLNFVWRFLFMGSDEGISAWSVGGEGSWVGVVSKDCKARQDWNRLLMVGVEESEGMGERGGDANR</sequence>